<keyword evidence="1" id="KW-0378">Hydrolase</keyword>
<comment type="cofactor">
    <cofactor evidence="1">
        <name>Mg(2+)</name>
        <dbReference type="ChEBI" id="CHEBI:18420"/>
    </cofactor>
</comment>
<dbReference type="GO" id="GO:0006281">
    <property type="term" value="P:DNA repair"/>
    <property type="evidence" value="ECO:0007669"/>
    <property type="project" value="UniProtKB-KW"/>
</dbReference>
<keyword evidence="1 5" id="KW-0347">Helicase</keyword>
<evidence type="ECO:0000259" key="4">
    <source>
        <dbReference type="Pfam" id="PF21530"/>
    </source>
</evidence>
<dbReference type="Pfam" id="PF21530">
    <property type="entry name" value="Pif1_2B_dom"/>
    <property type="match status" value="1"/>
</dbReference>
<protein>
    <recommendedName>
        <fullName evidence="1">ATP-dependent DNA helicase</fullName>
        <ecNumber evidence="1">5.6.2.3</ecNumber>
    </recommendedName>
</protein>
<comment type="caution">
    <text evidence="5">The sequence shown here is derived from an EMBL/GenBank/DDBJ whole genome shotgun (WGS) entry which is preliminary data.</text>
</comment>
<keyword evidence="1" id="KW-0227">DNA damage</keyword>
<feature type="domain" description="DNA helicase Pif1-like 2B" evidence="4">
    <location>
        <begin position="1257"/>
        <end position="1300"/>
    </location>
</feature>
<dbReference type="GO" id="GO:0000723">
    <property type="term" value="P:telomere maintenance"/>
    <property type="evidence" value="ECO:0007669"/>
    <property type="project" value="InterPro"/>
</dbReference>
<dbReference type="InterPro" id="IPR049163">
    <property type="entry name" value="Pif1-like_2B_dom"/>
</dbReference>
<dbReference type="CDD" id="cd18809">
    <property type="entry name" value="SF1_C_RecD"/>
    <property type="match status" value="1"/>
</dbReference>
<feature type="domain" description="Helitron helicase-like" evidence="3">
    <location>
        <begin position="336"/>
        <end position="517"/>
    </location>
</feature>
<dbReference type="GO" id="GO:0016887">
    <property type="term" value="F:ATP hydrolysis activity"/>
    <property type="evidence" value="ECO:0007669"/>
    <property type="project" value="RHEA"/>
</dbReference>
<dbReference type="Pfam" id="PF05970">
    <property type="entry name" value="PIF1"/>
    <property type="match status" value="1"/>
</dbReference>
<comment type="catalytic activity">
    <reaction evidence="1">
        <text>ATP + H2O = ADP + phosphate + H(+)</text>
        <dbReference type="Rhea" id="RHEA:13065"/>
        <dbReference type="ChEBI" id="CHEBI:15377"/>
        <dbReference type="ChEBI" id="CHEBI:15378"/>
        <dbReference type="ChEBI" id="CHEBI:30616"/>
        <dbReference type="ChEBI" id="CHEBI:43474"/>
        <dbReference type="ChEBI" id="CHEBI:456216"/>
        <dbReference type="EC" id="5.6.2.3"/>
    </reaction>
</comment>
<dbReference type="InParanoid" id="A0A2P5DB44"/>
<dbReference type="PANTHER" id="PTHR10492:SF94">
    <property type="entry name" value="ATP-DEPENDENT DNA HELICASE"/>
    <property type="match status" value="1"/>
</dbReference>
<organism evidence="5 6">
    <name type="scientific">Trema orientale</name>
    <name type="common">Charcoal tree</name>
    <name type="synonym">Celtis orientalis</name>
    <dbReference type="NCBI Taxonomy" id="63057"/>
    <lineage>
        <taxon>Eukaryota</taxon>
        <taxon>Viridiplantae</taxon>
        <taxon>Streptophyta</taxon>
        <taxon>Embryophyta</taxon>
        <taxon>Tracheophyta</taxon>
        <taxon>Spermatophyta</taxon>
        <taxon>Magnoliopsida</taxon>
        <taxon>eudicotyledons</taxon>
        <taxon>Gunneridae</taxon>
        <taxon>Pentapetalae</taxon>
        <taxon>rosids</taxon>
        <taxon>fabids</taxon>
        <taxon>Rosales</taxon>
        <taxon>Cannabaceae</taxon>
        <taxon>Trema</taxon>
    </lineage>
</organism>
<evidence type="ECO:0000259" key="2">
    <source>
        <dbReference type="Pfam" id="PF05970"/>
    </source>
</evidence>
<dbReference type="SUPFAM" id="SSF52540">
    <property type="entry name" value="P-loop containing nucleoside triphosphate hydrolases"/>
    <property type="match status" value="2"/>
</dbReference>
<dbReference type="GO" id="GO:0005524">
    <property type="term" value="F:ATP binding"/>
    <property type="evidence" value="ECO:0007669"/>
    <property type="project" value="UniProtKB-KW"/>
</dbReference>
<dbReference type="Proteomes" id="UP000237000">
    <property type="component" value="Unassembled WGS sequence"/>
</dbReference>
<dbReference type="OrthoDB" id="1165673at2759"/>
<evidence type="ECO:0000313" key="5">
    <source>
        <dbReference type="EMBL" id="PON70500.1"/>
    </source>
</evidence>
<proteinExistence type="inferred from homology"/>
<keyword evidence="1" id="KW-0234">DNA repair</keyword>
<evidence type="ECO:0000259" key="3">
    <source>
        <dbReference type="Pfam" id="PF14214"/>
    </source>
</evidence>
<dbReference type="EC" id="5.6.2.3" evidence="1"/>
<evidence type="ECO:0000313" key="6">
    <source>
        <dbReference type="Proteomes" id="UP000237000"/>
    </source>
</evidence>
<evidence type="ECO:0000256" key="1">
    <source>
        <dbReference type="RuleBase" id="RU363044"/>
    </source>
</evidence>
<gene>
    <name evidence="5" type="ORF">TorRG33x02_256560</name>
</gene>
<dbReference type="InterPro" id="IPR025476">
    <property type="entry name" value="Helitron_helicase-like"/>
</dbReference>
<name>A0A2P5DB44_TREOI</name>
<sequence length="1429" mass="163923">MSHLLQSPSLCGYCGAKKFQYESEGFCCSVGKVVLKGNDVPTELYELFTSTSIEAREFKRNIRIYNNNFSFTSFGVKQDKDLCSMNKGLYTFRVQGQIYHYINRIIPALDNAPVYLQLYFHDTDNELENRMSFSERMTLPTLSKISDLLEVNPYCQFFRSLGSVSDLENHMIQIRCDSGLDQRVYNAPSVSQVAAIWVDDDISAEHRSRDIIVSCHDGESHKIHYYFGCYDPLQYPLLFPYGETGWHQGIQKYITKKEKLSCHNENLINAHAVGSASKLIAAETRGTLRVQFFSNRFGCLSTHYISDHCLNLFCVFFCSPVLESKKKRNSVSCREYYCYKLQMRPLIKSVLLHSGRLLQQYVVDMYVKVETSRLDYFRNKQAEIQAELYRGIIDSIEVGETRGSKIGRRIILPSSFVGGPRDMRKRYIDAMALVQRFGKPDLFLTMTCNPNWQEIREELGDNDEIQNRPDLVTRIFRAKLEEVKNDLIKKQIFGRVAAYVYVIEFQKRGLPHAHFLLILKPGSKIVNPELFDKIVSAELPNKEKYPSLFSFVVKHMMHGPCGILNQKNICMQKGGKCRNHYPKPFRSKTECGEDSYPKYRRHDDGIKVKVRGQWLDNRWVVPYSPYLLAKFDCHINVEICSTVKAVKYLYKYVYKGHDRVSFSIASNNDSYVIDEITMFQSARWISPPEAMWRIYGFILSEIYPAVISLQLHLEDNQMITYRETDNLSKVIDSDITTRSMLTEFFKMNATGKENRNLLYRDFPEFFVWDKQNKIWTKRKHGGVIGRIVAANPVEGERYYLRLLLSHIRGPTSYNDLRIVYGITVSSFRESALLHGLLEGDNNIDLCLEEATSYQMPFELRRLFATILVFCVPNNPKLLWDKFKRFMSEDYIAKKMGSVIEESKTLEDINFMLEGMGKSLDDYGLPHPAIKLGQQERITKMVNEELQVSISNDDLISQEKLNSEQKVAFNMILEKVFANKSGMFFVDGPGGTGKTYLYRALLAAVRSKNFVALATASSGVAAGILPGGRTVHSRFKIPLLFDEATSCSVSKQSALSALLRMTKLIIWDEAPMVHRHAIESLDKMLQDVNESSLPFGGKVIVFGGDFRQVLPVVLKGRKEDIIKATLVQSYLWKSFTNIKLVQNMRAKSDTSFSEYLLRIGNGEEECDSLDRVQLPNNMIIPFKDQVVSLGELLDVVFPKLDVYCRDVHKVVNRVILTPKNVYVDQINNIMIDRFPGDAVVYYSFDEPMDKTEHNFEEDFFNALTPSGVPPHELVLKPNCPVILLRNINSAEGLCNGTRLICRHFQRNVIDAEIAVGEYRGKRVFLPRIHFVPLEGHKDPFSFKRIQFPIRPCFAMTINKAQGQTLDFMGLYLPEPVFSHGQLYVALSRVRKANAIKILLETSSNNPDSYARTKNVVYDEVLHLANSTTTK</sequence>
<dbReference type="GO" id="GO:0043139">
    <property type="term" value="F:5'-3' DNA helicase activity"/>
    <property type="evidence" value="ECO:0007669"/>
    <property type="project" value="UniProtKB-EC"/>
</dbReference>
<dbReference type="EMBL" id="JXTC01000282">
    <property type="protein sequence ID" value="PON70500.1"/>
    <property type="molecule type" value="Genomic_DNA"/>
</dbReference>
<dbReference type="Gene3D" id="3.40.50.300">
    <property type="entry name" value="P-loop containing nucleotide triphosphate hydrolases"/>
    <property type="match status" value="1"/>
</dbReference>
<dbReference type="InterPro" id="IPR010285">
    <property type="entry name" value="DNA_helicase_pif1-like_DEAD"/>
</dbReference>
<reference evidence="6" key="1">
    <citation type="submission" date="2016-06" db="EMBL/GenBank/DDBJ databases">
        <title>Parallel loss of symbiosis genes in relatives of nitrogen-fixing non-legume Parasponia.</title>
        <authorList>
            <person name="Van Velzen R."/>
            <person name="Holmer R."/>
            <person name="Bu F."/>
            <person name="Rutten L."/>
            <person name="Van Zeijl A."/>
            <person name="Liu W."/>
            <person name="Santuari L."/>
            <person name="Cao Q."/>
            <person name="Sharma T."/>
            <person name="Shen D."/>
            <person name="Roswanjaya Y."/>
            <person name="Wardhani T."/>
            <person name="Kalhor M.S."/>
            <person name="Jansen J."/>
            <person name="Van den Hoogen J."/>
            <person name="Gungor B."/>
            <person name="Hartog M."/>
            <person name="Hontelez J."/>
            <person name="Verver J."/>
            <person name="Yang W.-C."/>
            <person name="Schijlen E."/>
            <person name="Repin R."/>
            <person name="Schilthuizen M."/>
            <person name="Schranz E."/>
            <person name="Heidstra R."/>
            <person name="Miyata K."/>
            <person name="Fedorova E."/>
            <person name="Kohlen W."/>
            <person name="Bisseling T."/>
            <person name="Smit S."/>
            <person name="Geurts R."/>
        </authorList>
    </citation>
    <scope>NUCLEOTIDE SEQUENCE [LARGE SCALE GENOMIC DNA]</scope>
    <source>
        <strain evidence="6">cv. RG33-2</strain>
    </source>
</reference>
<keyword evidence="6" id="KW-1185">Reference proteome</keyword>
<dbReference type="STRING" id="63057.A0A2P5DB44"/>
<keyword evidence="1" id="KW-0233">DNA recombination</keyword>
<dbReference type="PANTHER" id="PTHR10492">
    <property type="match status" value="1"/>
</dbReference>
<accession>A0A2P5DB44</accession>
<dbReference type="GO" id="GO:0006310">
    <property type="term" value="P:DNA recombination"/>
    <property type="evidence" value="ECO:0007669"/>
    <property type="project" value="UniProtKB-KW"/>
</dbReference>
<comment type="similarity">
    <text evidence="1">Belongs to the helicase family.</text>
</comment>
<keyword evidence="1" id="KW-0067">ATP-binding</keyword>
<keyword evidence="1" id="KW-0547">Nucleotide-binding</keyword>
<dbReference type="Pfam" id="PF14214">
    <property type="entry name" value="Helitron_like_N"/>
    <property type="match status" value="1"/>
</dbReference>
<dbReference type="InterPro" id="IPR027417">
    <property type="entry name" value="P-loop_NTPase"/>
</dbReference>
<feature type="domain" description="DNA helicase Pif1-like DEAD-box helicase" evidence="2">
    <location>
        <begin position="959"/>
        <end position="1163"/>
    </location>
</feature>